<dbReference type="EMBL" id="ML992515">
    <property type="protein sequence ID" value="KAF2219741.1"/>
    <property type="molecule type" value="Genomic_DNA"/>
</dbReference>
<keyword evidence="2" id="KW-1185">Reference proteome</keyword>
<accession>A0A6A6G207</accession>
<proteinExistence type="predicted"/>
<evidence type="ECO:0000313" key="2">
    <source>
        <dbReference type="Proteomes" id="UP000799538"/>
    </source>
</evidence>
<sequence>MPDAGEGPCKLIARTRPSDERRVVVSGLKISPTQGLSASGFRRSTGTKECPDSPSWCDPSARSIRKGLLLNGNLPDLDRPPLYILRRLTTVVTQTRCWQQAPDGLACPIITATWYPARCAWVHMIQCTQLLVLLEACCALEGTIPLRFVQKLEG</sequence>
<reference evidence="2" key="1">
    <citation type="journal article" date="2020" name="Stud. Mycol.">
        <title>101 Dothideomycetes genomes: A test case for predicting lifestyles and emergence of pathogens.</title>
        <authorList>
            <person name="Haridas S."/>
            <person name="Albert R."/>
            <person name="Binder M."/>
            <person name="Bloem J."/>
            <person name="LaButti K."/>
            <person name="Salamov A."/>
            <person name="Andreopoulos B."/>
            <person name="Baker S."/>
            <person name="Barry K."/>
            <person name="Bills G."/>
            <person name="Bluhm B."/>
            <person name="Cannon C."/>
            <person name="Castanera R."/>
            <person name="Culley D."/>
            <person name="Daum C."/>
            <person name="Ezra D."/>
            <person name="Gonzalez J."/>
            <person name="Henrissat B."/>
            <person name="Kuo A."/>
            <person name="Liang C."/>
            <person name="Lipzen A."/>
            <person name="Lutzoni F."/>
            <person name="Magnuson J."/>
            <person name="Mondo S."/>
            <person name="Nolan M."/>
            <person name="Ohm R."/>
            <person name="Pangilinan J."/>
            <person name="Park H.-J."/>
            <person name="Ramirez L."/>
            <person name="Alfaro M."/>
            <person name="Sun H."/>
            <person name="Tritt A."/>
            <person name="Yoshinaga Y."/>
            <person name="Zwiers L.-H."/>
            <person name="Turgeon B."/>
            <person name="Goodwin S."/>
            <person name="Spatafora J."/>
            <person name="Crous P."/>
            <person name="Grigoriev I."/>
        </authorList>
    </citation>
    <scope>NUCLEOTIDE SEQUENCE [LARGE SCALE GENOMIC DNA]</scope>
    <source>
        <strain evidence="2">CECT 20119</strain>
    </source>
</reference>
<organism evidence="1 2">
    <name type="scientific">Elsinoe ampelina</name>
    <dbReference type="NCBI Taxonomy" id="302913"/>
    <lineage>
        <taxon>Eukaryota</taxon>
        <taxon>Fungi</taxon>
        <taxon>Dikarya</taxon>
        <taxon>Ascomycota</taxon>
        <taxon>Pezizomycotina</taxon>
        <taxon>Dothideomycetes</taxon>
        <taxon>Dothideomycetidae</taxon>
        <taxon>Myriangiales</taxon>
        <taxon>Elsinoaceae</taxon>
        <taxon>Elsinoe</taxon>
    </lineage>
</organism>
<evidence type="ECO:0000313" key="1">
    <source>
        <dbReference type="EMBL" id="KAF2219741.1"/>
    </source>
</evidence>
<protein>
    <submittedName>
        <fullName evidence="1">Uncharacterized protein</fullName>
    </submittedName>
</protein>
<name>A0A6A6G207_9PEZI</name>
<dbReference type="Proteomes" id="UP000799538">
    <property type="component" value="Unassembled WGS sequence"/>
</dbReference>
<gene>
    <name evidence="1" type="ORF">BDZ85DRAFT_40667</name>
</gene>
<dbReference type="AlphaFoldDB" id="A0A6A6G207"/>